<evidence type="ECO:0000256" key="12">
    <source>
        <dbReference type="ARBA" id="ARBA00048431"/>
    </source>
</evidence>
<comment type="subcellular location">
    <subcellularLocation>
        <location evidence="1">Secreted</location>
    </subcellularLocation>
</comment>
<keyword evidence="8 13" id="KW-0186">Copper</keyword>
<feature type="disulfide bond" evidence="14">
    <location>
        <begin position="81"/>
        <end position="109"/>
    </location>
</feature>
<name>A0A8K0P9Q8_LADFU</name>
<evidence type="ECO:0000259" key="16">
    <source>
        <dbReference type="Pfam" id="PF03712"/>
    </source>
</evidence>
<keyword evidence="10 14" id="KW-1015">Disulfide bond</keyword>
<protein>
    <recommendedName>
        <fullName evidence="3">peptidylglycine monooxygenase</fullName>
        <ecNumber evidence="3">1.14.17.3</ecNumber>
    </recommendedName>
</protein>
<reference evidence="17" key="2">
    <citation type="submission" date="2017-10" db="EMBL/GenBank/DDBJ databases">
        <title>Ladona fulva Genome sequencing and assembly.</title>
        <authorList>
            <person name="Murali S."/>
            <person name="Richards S."/>
            <person name="Bandaranaike D."/>
            <person name="Bellair M."/>
            <person name="Blankenburg K."/>
            <person name="Chao H."/>
            <person name="Dinh H."/>
            <person name="Doddapaneni H."/>
            <person name="Dugan-Rocha S."/>
            <person name="Elkadiri S."/>
            <person name="Gnanaolivu R."/>
            <person name="Hernandez B."/>
            <person name="Skinner E."/>
            <person name="Javaid M."/>
            <person name="Lee S."/>
            <person name="Li M."/>
            <person name="Ming W."/>
            <person name="Munidasa M."/>
            <person name="Muniz J."/>
            <person name="Nguyen L."/>
            <person name="Hughes D."/>
            <person name="Osuji N."/>
            <person name="Pu L.-L."/>
            <person name="Puazo M."/>
            <person name="Qu C."/>
            <person name="Quiroz J."/>
            <person name="Raj R."/>
            <person name="Weissenberger G."/>
            <person name="Xin Y."/>
            <person name="Zou X."/>
            <person name="Han Y."/>
            <person name="Worley K."/>
            <person name="Muzny D."/>
            <person name="Gibbs R."/>
        </authorList>
    </citation>
    <scope>NUCLEOTIDE SEQUENCE</scope>
    <source>
        <strain evidence="17">Sampled in the wild</strain>
    </source>
</reference>
<dbReference type="AlphaFoldDB" id="A0A8K0P9Q8"/>
<dbReference type="PROSITE" id="PS00085">
    <property type="entry name" value="CU2_MONOOXYGENASE_2"/>
    <property type="match status" value="1"/>
</dbReference>
<feature type="disulfide bond" evidence="14">
    <location>
        <begin position="275"/>
        <end position="296"/>
    </location>
</feature>
<evidence type="ECO:0000256" key="3">
    <source>
        <dbReference type="ARBA" id="ARBA00012689"/>
    </source>
</evidence>
<keyword evidence="18" id="KW-1185">Reference proteome</keyword>
<evidence type="ECO:0000313" key="17">
    <source>
        <dbReference type="EMBL" id="KAG8235804.1"/>
    </source>
</evidence>
<evidence type="ECO:0000256" key="10">
    <source>
        <dbReference type="ARBA" id="ARBA00023157"/>
    </source>
</evidence>
<evidence type="ECO:0000256" key="5">
    <source>
        <dbReference type="ARBA" id="ARBA00022723"/>
    </source>
</evidence>
<evidence type="ECO:0000256" key="13">
    <source>
        <dbReference type="PIRSR" id="PIRSR600720-2"/>
    </source>
</evidence>
<evidence type="ECO:0000313" key="18">
    <source>
        <dbReference type="Proteomes" id="UP000792457"/>
    </source>
</evidence>
<feature type="binding site" evidence="13">
    <location>
        <position position="75"/>
    </location>
    <ligand>
        <name>Cu(2+)</name>
        <dbReference type="ChEBI" id="CHEBI:29036"/>
        <label>1</label>
        <note>catalytic</note>
    </ligand>
</feature>
<dbReference type="GO" id="GO:0005576">
    <property type="term" value="C:extracellular region"/>
    <property type="evidence" value="ECO:0007669"/>
    <property type="project" value="UniProtKB-SubCell"/>
</dbReference>
<evidence type="ECO:0000256" key="7">
    <source>
        <dbReference type="ARBA" id="ARBA00023002"/>
    </source>
</evidence>
<dbReference type="PANTHER" id="PTHR10680:SF14">
    <property type="entry name" value="PEPTIDYL-GLYCINE ALPHA-AMIDATING MONOOXYGENASE"/>
    <property type="match status" value="1"/>
</dbReference>
<keyword evidence="9" id="KW-0503">Monooxygenase</keyword>
<dbReference type="InterPro" id="IPR036939">
    <property type="entry name" value="Cu2_ascorb_mOase_N_sf"/>
</dbReference>
<dbReference type="SUPFAM" id="SSF49742">
    <property type="entry name" value="PHM/PNGase F"/>
    <property type="match status" value="2"/>
</dbReference>
<comment type="caution">
    <text evidence="17">The sequence shown here is derived from an EMBL/GenBank/DDBJ whole genome shotgun (WGS) entry which is preliminary data.</text>
</comment>
<dbReference type="GO" id="GO:0016020">
    <property type="term" value="C:membrane"/>
    <property type="evidence" value="ECO:0007669"/>
    <property type="project" value="InterPro"/>
</dbReference>
<dbReference type="InterPro" id="IPR000720">
    <property type="entry name" value="PHM/PAL"/>
</dbReference>
<evidence type="ECO:0000256" key="14">
    <source>
        <dbReference type="PIRSR" id="PIRSR600720-3"/>
    </source>
</evidence>
<sequence>MERFNGRLLSRFCIAFIIFARFSSSYKVEKYSLLMPNVHPSTPELYLCTPIKVDPTKSFYIVGFEPNATMHTAHHMLLYGCTKPGSQDAVWNCGEMVTTVSGMKASSPCAEGSQVIYAWARDAPKLDLPEGVGFQVGGDSPIQYLVLQVHYGNIDKFKDGSRDNSGIFLHYTERRLDKLAGVLLLGTGGSIPPRRTEHMETSCYIQERKTIHPFAYRTHTHNLGKVVSGYKVSRSDDGTNVWTLLGKRDPLTPQMFYPVMNNVTIGYGDMLAARCTMVSNRDRWTNVGPTNKDEMCNFYLMYWVENDTPLERKYCFTSGPPSFFWSINNDLNNIPDKDASTL</sequence>
<feature type="binding site" evidence="13">
    <location>
        <position position="295"/>
    </location>
    <ligand>
        <name>Cu(2+)</name>
        <dbReference type="ChEBI" id="CHEBI:29036"/>
        <label>1</label>
        <note>catalytic</note>
    </ligand>
</feature>
<feature type="binding site" evidence="13">
    <location>
        <position position="150"/>
    </location>
    <ligand>
        <name>Cu(2+)</name>
        <dbReference type="ChEBI" id="CHEBI:29036"/>
        <label>1</label>
        <note>catalytic</note>
    </ligand>
</feature>
<keyword evidence="7" id="KW-0560">Oxidoreductase</keyword>
<dbReference type="Gene3D" id="2.60.120.230">
    <property type="match status" value="1"/>
</dbReference>
<dbReference type="Pfam" id="PF01082">
    <property type="entry name" value="Cu2_monooxygen"/>
    <property type="match status" value="1"/>
</dbReference>
<dbReference type="GO" id="GO:0005507">
    <property type="term" value="F:copper ion binding"/>
    <property type="evidence" value="ECO:0007669"/>
    <property type="project" value="InterPro"/>
</dbReference>
<evidence type="ECO:0000256" key="2">
    <source>
        <dbReference type="ARBA" id="ARBA00010676"/>
    </source>
</evidence>
<dbReference type="InterPro" id="IPR008977">
    <property type="entry name" value="PHM/PNGase_F_dom_sf"/>
</dbReference>
<dbReference type="PANTHER" id="PTHR10680">
    <property type="entry name" value="PEPTIDYL-GLYCINE ALPHA-AMIDATING MONOOXYGENASE"/>
    <property type="match status" value="1"/>
</dbReference>
<comment type="similarity">
    <text evidence="2">Belongs to the copper type II ascorbate-dependent monooxygenase family.</text>
</comment>
<dbReference type="FunFam" id="2.60.120.230:FF:000002">
    <property type="entry name" value="Peptidyl-glycine alpha-amidating monooxygenase B"/>
    <property type="match status" value="1"/>
</dbReference>
<comment type="catalytic activity">
    <reaction evidence="12">
        <text>a [peptide]-C-terminal glycine + 2 L-ascorbate + O2 = a [peptide]-C-terminal (2S)-2-hydroxyglycine + 2 monodehydro-L-ascorbate radical + H2O</text>
        <dbReference type="Rhea" id="RHEA:21452"/>
        <dbReference type="Rhea" id="RHEA-COMP:13486"/>
        <dbReference type="Rhea" id="RHEA-COMP:15321"/>
        <dbReference type="ChEBI" id="CHEBI:15377"/>
        <dbReference type="ChEBI" id="CHEBI:15379"/>
        <dbReference type="ChEBI" id="CHEBI:38290"/>
        <dbReference type="ChEBI" id="CHEBI:59513"/>
        <dbReference type="ChEBI" id="CHEBI:137000"/>
        <dbReference type="ChEBI" id="CHEBI:142768"/>
        <dbReference type="EC" id="1.14.17.3"/>
    </reaction>
</comment>
<evidence type="ECO:0000256" key="9">
    <source>
        <dbReference type="ARBA" id="ARBA00023033"/>
    </source>
</evidence>
<feature type="disulfide bond" evidence="14">
    <location>
        <begin position="48"/>
        <end position="93"/>
    </location>
</feature>
<dbReference type="EC" id="1.14.17.3" evidence="3"/>
<keyword evidence="11" id="KW-0325">Glycoprotein</keyword>
<dbReference type="InterPro" id="IPR000323">
    <property type="entry name" value="Cu2_ascorb_mOase_N"/>
</dbReference>
<dbReference type="InterPro" id="IPR014783">
    <property type="entry name" value="Cu2_ascorb_mOase_CS-2"/>
</dbReference>
<feature type="binding site" evidence="13">
    <location>
        <position position="219"/>
    </location>
    <ligand>
        <name>Cu(2+)</name>
        <dbReference type="ChEBI" id="CHEBI:29036"/>
        <label>1</label>
        <note>catalytic</note>
    </ligand>
</feature>
<dbReference type="Proteomes" id="UP000792457">
    <property type="component" value="Unassembled WGS sequence"/>
</dbReference>
<reference evidence="17" key="1">
    <citation type="submission" date="2013-04" db="EMBL/GenBank/DDBJ databases">
        <authorList>
            <person name="Qu J."/>
            <person name="Murali S.C."/>
            <person name="Bandaranaike D."/>
            <person name="Bellair M."/>
            <person name="Blankenburg K."/>
            <person name="Chao H."/>
            <person name="Dinh H."/>
            <person name="Doddapaneni H."/>
            <person name="Downs B."/>
            <person name="Dugan-Rocha S."/>
            <person name="Elkadiri S."/>
            <person name="Gnanaolivu R.D."/>
            <person name="Hernandez B."/>
            <person name="Javaid M."/>
            <person name="Jayaseelan J.C."/>
            <person name="Lee S."/>
            <person name="Li M."/>
            <person name="Ming W."/>
            <person name="Munidasa M."/>
            <person name="Muniz J."/>
            <person name="Nguyen L."/>
            <person name="Ongeri F."/>
            <person name="Osuji N."/>
            <person name="Pu L.-L."/>
            <person name="Puazo M."/>
            <person name="Qu C."/>
            <person name="Quiroz J."/>
            <person name="Raj R."/>
            <person name="Weissenberger G."/>
            <person name="Xin Y."/>
            <person name="Zou X."/>
            <person name="Han Y."/>
            <person name="Richards S."/>
            <person name="Worley K."/>
            <person name="Muzny D."/>
            <person name="Gibbs R."/>
        </authorList>
    </citation>
    <scope>NUCLEOTIDE SEQUENCE</scope>
    <source>
        <strain evidence="17">Sampled in the wild</strain>
    </source>
</reference>
<dbReference type="InterPro" id="IPR024548">
    <property type="entry name" value="Cu2_monoox_C"/>
</dbReference>
<evidence type="ECO:0000256" key="1">
    <source>
        <dbReference type="ARBA" id="ARBA00004613"/>
    </source>
</evidence>
<comment type="cofactor">
    <cofactor evidence="13">
        <name>Cu(2+)</name>
        <dbReference type="ChEBI" id="CHEBI:29036"/>
    </cofactor>
    <text evidence="13">Binds 2 Cu(2+) ions per subunit.</text>
</comment>
<evidence type="ECO:0000259" key="15">
    <source>
        <dbReference type="Pfam" id="PF01082"/>
    </source>
</evidence>
<dbReference type="OrthoDB" id="10044505at2759"/>
<feature type="binding site" evidence="13">
    <location>
        <position position="221"/>
    </location>
    <ligand>
        <name>Cu(2+)</name>
        <dbReference type="ChEBI" id="CHEBI:29036"/>
        <label>1</label>
        <note>catalytic</note>
    </ligand>
</feature>
<organism evidence="17 18">
    <name type="scientific">Ladona fulva</name>
    <name type="common">Scarce chaser dragonfly</name>
    <name type="synonym">Libellula fulva</name>
    <dbReference type="NCBI Taxonomy" id="123851"/>
    <lineage>
        <taxon>Eukaryota</taxon>
        <taxon>Metazoa</taxon>
        <taxon>Ecdysozoa</taxon>
        <taxon>Arthropoda</taxon>
        <taxon>Hexapoda</taxon>
        <taxon>Insecta</taxon>
        <taxon>Pterygota</taxon>
        <taxon>Palaeoptera</taxon>
        <taxon>Odonata</taxon>
        <taxon>Epiprocta</taxon>
        <taxon>Anisoptera</taxon>
        <taxon>Libelluloidea</taxon>
        <taxon>Libellulidae</taxon>
        <taxon>Ladona</taxon>
    </lineage>
</organism>
<feature type="binding site" evidence="13">
    <location>
        <position position="74"/>
    </location>
    <ligand>
        <name>Cu(2+)</name>
        <dbReference type="ChEBI" id="CHEBI:29036"/>
        <label>1</label>
        <note>catalytic</note>
    </ligand>
</feature>
<proteinExistence type="inferred from homology"/>
<keyword evidence="4" id="KW-0964">Secreted</keyword>
<dbReference type="EMBL" id="KZ308953">
    <property type="protein sequence ID" value="KAG8235804.1"/>
    <property type="molecule type" value="Genomic_DNA"/>
</dbReference>
<dbReference type="GO" id="GO:0006518">
    <property type="term" value="P:peptide metabolic process"/>
    <property type="evidence" value="ECO:0007669"/>
    <property type="project" value="InterPro"/>
</dbReference>
<dbReference type="GO" id="GO:0004504">
    <property type="term" value="F:peptidylglycine monooxygenase activity"/>
    <property type="evidence" value="ECO:0007669"/>
    <property type="project" value="UniProtKB-EC"/>
</dbReference>
<dbReference type="PRINTS" id="PR00790">
    <property type="entry name" value="PAMONOXGNASE"/>
</dbReference>
<evidence type="ECO:0000256" key="6">
    <source>
        <dbReference type="ARBA" id="ARBA00022729"/>
    </source>
</evidence>
<evidence type="ECO:0000256" key="11">
    <source>
        <dbReference type="ARBA" id="ARBA00023180"/>
    </source>
</evidence>
<keyword evidence="5 13" id="KW-0479">Metal-binding</keyword>
<evidence type="ECO:0000256" key="8">
    <source>
        <dbReference type="ARBA" id="ARBA00023008"/>
    </source>
</evidence>
<feature type="domain" description="Copper type II ascorbate-dependent monooxygenase C-terminal" evidence="16">
    <location>
        <begin position="179"/>
        <end position="327"/>
    </location>
</feature>
<keyword evidence="6" id="KW-0732">Signal</keyword>
<dbReference type="Pfam" id="PF03712">
    <property type="entry name" value="Cu2_monoox_C"/>
    <property type="match status" value="1"/>
</dbReference>
<feature type="disulfide bond" evidence="14">
    <location>
        <begin position="203"/>
        <end position="315"/>
    </location>
</feature>
<feature type="domain" description="Copper type II ascorbate-dependent monooxygenase N-terminal" evidence="15">
    <location>
        <begin position="32"/>
        <end position="157"/>
    </location>
</feature>
<dbReference type="InterPro" id="IPR014784">
    <property type="entry name" value="Cu2_ascorb_mOase-like_C"/>
</dbReference>
<dbReference type="Gene3D" id="2.60.120.310">
    <property type="entry name" value="Copper type II, ascorbate-dependent monooxygenase, N-terminal domain"/>
    <property type="match status" value="1"/>
</dbReference>
<gene>
    <name evidence="17" type="ORF">J437_LFUL014742</name>
</gene>
<accession>A0A8K0P9Q8</accession>
<evidence type="ECO:0000256" key="4">
    <source>
        <dbReference type="ARBA" id="ARBA00022525"/>
    </source>
</evidence>
<dbReference type="FunFam" id="2.60.120.310:FF:000005">
    <property type="entry name" value="Peptidylglycine alpha-hydroxylating monooxygenase"/>
    <property type="match status" value="1"/>
</dbReference>